<reference evidence="10" key="1">
    <citation type="submission" date="2023-03" db="EMBL/GenBank/DDBJ databases">
        <title>Andean soil-derived lignocellulolytic bacterial consortium as a source of novel taxa and putative plastic-active enzymes.</title>
        <authorList>
            <person name="Diaz-Garcia L."/>
            <person name="Chuvochina M."/>
            <person name="Feuerriegel G."/>
            <person name="Bunk B."/>
            <person name="Sproer C."/>
            <person name="Streit W.R."/>
            <person name="Rodriguez L.M."/>
            <person name="Overmann J."/>
            <person name="Jimenez D.J."/>
        </authorList>
    </citation>
    <scope>NUCLEOTIDE SEQUENCE</scope>
    <source>
        <strain evidence="10">MAG 2441</strain>
    </source>
</reference>
<proteinExistence type="predicted"/>
<gene>
    <name evidence="10" type="ORF">P0Y55_05525</name>
</gene>
<keyword evidence="11" id="KW-1185">Reference proteome</keyword>
<feature type="transmembrane region" description="Helical" evidence="8">
    <location>
        <begin position="129"/>
        <end position="150"/>
    </location>
</feature>
<keyword evidence="7" id="KW-0902">Two-component regulatory system</keyword>
<dbReference type="EMBL" id="CP119317">
    <property type="protein sequence ID" value="WEK55514.1"/>
    <property type="molecule type" value="Genomic_DNA"/>
</dbReference>
<dbReference type="Pfam" id="PF02518">
    <property type="entry name" value="HATPase_c"/>
    <property type="match status" value="1"/>
</dbReference>
<evidence type="ECO:0000313" key="10">
    <source>
        <dbReference type="EMBL" id="WEK55514.1"/>
    </source>
</evidence>
<dbReference type="GO" id="GO:0005524">
    <property type="term" value="F:ATP binding"/>
    <property type="evidence" value="ECO:0007669"/>
    <property type="project" value="UniProtKB-KW"/>
</dbReference>
<comment type="catalytic activity">
    <reaction evidence="1">
        <text>ATP + protein L-histidine = ADP + protein N-phospho-L-histidine.</text>
        <dbReference type="EC" id="2.7.13.3"/>
    </reaction>
</comment>
<organism evidence="10 11">
    <name type="scientific">Candidatus Cohnella colombiensis</name>
    <dbReference type="NCBI Taxonomy" id="3121368"/>
    <lineage>
        <taxon>Bacteria</taxon>
        <taxon>Bacillati</taxon>
        <taxon>Bacillota</taxon>
        <taxon>Bacilli</taxon>
        <taxon>Bacillales</taxon>
        <taxon>Paenibacillaceae</taxon>
        <taxon>Cohnella</taxon>
    </lineage>
</organism>
<dbReference type="InterPro" id="IPR036890">
    <property type="entry name" value="HATPase_C_sf"/>
</dbReference>
<keyword evidence="4" id="KW-0547">Nucleotide-binding</keyword>
<evidence type="ECO:0000256" key="8">
    <source>
        <dbReference type="SAM" id="Phobius"/>
    </source>
</evidence>
<evidence type="ECO:0000259" key="9">
    <source>
        <dbReference type="PROSITE" id="PS50109"/>
    </source>
</evidence>
<evidence type="ECO:0000256" key="2">
    <source>
        <dbReference type="ARBA" id="ARBA00012438"/>
    </source>
</evidence>
<feature type="transmembrane region" description="Helical" evidence="8">
    <location>
        <begin position="70"/>
        <end position="92"/>
    </location>
</feature>
<dbReference type="PROSITE" id="PS50109">
    <property type="entry name" value="HIS_KIN"/>
    <property type="match status" value="1"/>
</dbReference>
<evidence type="ECO:0000256" key="1">
    <source>
        <dbReference type="ARBA" id="ARBA00000085"/>
    </source>
</evidence>
<sequence>MLFVWIALWAVAFIVWLSDPKSSVNRWLSLLSFSGGAGALAVTLDTRFIPYMVSNYPNATAQQALYEVQAYSSLFCYYGVPYTFLLFALAYRPIQQIERKLQRWLPLYLLIPIIGFVTLTPGYNDYTPITYTAVVWWAVPCFLIGTVLILSKPSGHAISHAHWIICFAVLTPALFAMIFSYVLPSLGKLGLYMYNVWFVTIGVVIFGIGLFSYGFLGIRVLIERRRLESTLQAVTSGTAILHHAIKNDVGKMRLFGQKMQAYAESTNQPELLEDVRTMMHASGHIQEMISRVHRRTEDLEVRPTVTDISQLIVDTLKPYEPVLKGIKLKLQVADRWMCTLDQAQVGEAINNLISNAIEAMNGSGELTVSFIEHKRDLTVEIRDSGPGMSKQQAHKAMEPFYTTKKSRDANFGLGLPYAYFVMRKHGGTLQIRSKVGAGTVIFLIFPKRSVKAEKVSSNISAGGVVRG</sequence>
<dbReference type="AlphaFoldDB" id="A0AA95EYV2"/>
<keyword evidence="3" id="KW-0808">Transferase</keyword>
<dbReference type="EC" id="2.7.13.3" evidence="2"/>
<evidence type="ECO:0000256" key="3">
    <source>
        <dbReference type="ARBA" id="ARBA00022679"/>
    </source>
</evidence>
<dbReference type="Proteomes" id="UP001178662">
    <property type="component" value="Chromosome"/>
</dbReference>
<dbReference type="PANTHER" id="PTHR43065:SF46">
    <property type="entry name" value="C4-DICARBOXYLATE TRANSPORT SENSOR PROTEIN DCTB"/>
    <property type="match status" value="1"/>
</dbReference>
<dbReference type="PANTHER" id="PTHR43065">
    <property type="entry name" value="SENSOR HISTIDINE KINASE"/>
    <property type="match status" value="1"/>
</dbReference>
<evidence type="ECO:0000256" key="7">
    <source>
        <dbReference type="ARBA" id="ARBA00023012"/>
    </source>
</evidence>
<dbReference type="InterPro" id="IPR004358">
    <property type="entry name" value="Sig_transdc_His_kin-like_C"/>
</dbReference>
<keyword evidence="5 10" id="KW-0418">Kinase</keyword>
<keyword evidence="8" id="KW-0472">Membrane</keyword>
<evidence type="ECO:0000256" key="5">
    <source>
        <dbReference type="ARBA" id="ARBA00022777"/>
    </source>
</evidence>
<feature type="transmembrane region" description="Helical" evidence="8">
    <location>
        <begin position="194"/>
        <end position="216"/>
    </location>
</feature>
<dbReference type="PRINTS" id="PR00344">
    <property type="entry name" value="BCTRLSENSOR"/>
</dbReference>
<dbReference type="GO" id="GO:0004673">
    <property type="term" value="F:protein histidine kinase activity"/>
    <property type="evidence" value="ECO:0007669"/>
    <property type="project" value="UniProtKB-EC"/>
</dbReference>
<keyword evidence="6" id="KW-0067">ATP-binding</keyword>
<dbReference type="InterPro" id="IPR005467">
    <property type="entry name" value="His_kinase_dom"/>
</dbReference>
<name>A0AA95EYV2_9BACL</name>
<keyword evidence="8" id="KW-1133">Transmembrane helix</keyword>
<dbReference type="SUPFAM" id="SSF55874">
    <property type="entry name" value="ATPase domain of HSP90 chaperone/DNA topoisomerase II/histidine kinase"/>
    <property type="match status" value="1"/>
</dbReference>
<feature type="domain" description="Histidine kinase" evidence="9">
    <location>
        <begin position="240"/>
        <end position="449"/>
    </location>
</feature>
<feature type="transmembrane region" description="Helical" evidence="8">
    <location>
        <begin position="104"/>
        <end position="123"/>
    </location>
</feature>
<dbReference type="CDD" id="cd00075">
    <property type="entry name" value="HATPase"/>
    <property type="match status" value="1"/>
</dbReference>
<evidence type="ECO:0000256" key="6">
    <source>
        <dbReference type="ARBA" id="ARBA00022840"/>
    </source>
</evidence>
<protein>
    <recommendedName>
        <fullName evidence="2">histidine kinase</fullName>
        <ecNumber evidence="2">2.7.13.3</ecNumber>
    </recommendedName>
</protein>
<keyword evidence="8" id="KW-0812">Transmembrane</keyword>
<dbReference type="GO" id="GO:0000160">
    <property type="term" value="P:phosphorelay signal transduction system"/>
    <property type="evidence" value="ECO:0007669"/>
    <property type="project" value="UniProtKB-KW"/>
</dbReference>
<accession>A0AA95EYV2</accession>
<dbReference type="Gene3D" id="3.30.565.10">
    <property type="entry name" value="Histidine kinase-like ATPase, C-terminal domain"/>
    <property type="match status" value="1"/>
</dbReference>
<dbReference type="SMART" id="SM00387">
    <property type="entry name" value="HATPase_c"/>
    <property type="match status" value="1"/>
</dbReference>
<evidence type="ECO:0000256" key="4">
    <source>
        <dbReference type="ARBA" id="ARBA00022741"/>
    </source>
</evidence>
<dbReference type="InterPro" id="IPR003594">
    <property type="entry name" value="HATPase_dom"/>
</dbReference>
<feature type="transmembrane region" description="Helical" evidence="8">
    <location>
        <begin position="162"/>
        <end position="182"/>
    </location>
</feature>
<evidence type="ECO:0000313" key="11">
    <source>
        <dbReference type="Proteomes" id="UP001178662"/>
    </source>
</evidence>